<proteinExistence type="predicted"/>
<accession>A0A7W7CYB2</accession>
<dbReference type="CDD" id="cd02027">
    <property type="entry name" value="APSK"/>
    <property type="match status" value="1"/>
</dbReference>
<dbReference type="GO" id="GO:0005524">
    <property type="term" value="F:ATP binding"/>
    <property type="evidence" value="ECO:0007669"/>
    <property type="project" value="UniProtKB-KW"/>
</dbReference>
<dbReference type="Gene3D" id="3.10.400.10">
    <property type="entry name" value="Sulfate adenylyltransferase"/>
    <property type="match status" value="1"/>
</dbReference>
<dbReference type="SUPFAM" id="SSF52540">
    <property type="entry name" value="P-loop containing nucleoside triphosphate hydrolases"/>
    <property type="match status" value="1"/>
</dbReference>
<dbReference type="NCBIfam" id="NF003013">
    <property type="entry name" value="PRK03846.1"/>
    <property type="match status" value="1"/>
</dbReference>
<dbReference type="Proteomes" id="UP000542742">
    <property type="component" value="Unassembled WGS sequence"/>
</dbReference>
<dbReference type="Pfam" id="PF14306">
    <property type="entry name" value="PUA_2"/>
    <property type="match status" value="1"/>
</dbReference>
<dbReference type="SUPFAM" id="SSF88697">
    <property type="entry name" value="PUA domain-like"/>
    <property type="match status" value="1"/>
</dbReference>
<evidence type="ECO:0000256" key="4">
    <source>
        <dbReference type="ARBA" id="ARBA00012121"/>
    </source>
</evidence>
<dbReference type="InterPro" id="IPR015947">
    <property type="entry name" value="PUA-like_sf"/>
</dbReference>
<dbReference type="Pfam" id="PF01583">
    <property type="entry name" value="APS_kinase"/>
    <property type="match status" value="1"/>
</dbReference>
<evidence type="ECO:0000259" key="8">
    <source>
        <dbReference type="Pfam" id="PF01583"/>
    </source>
</evidence>
<dbReference type="InterPro" id="IPR025980">
    <property type="entry name" value="ATP-Sase_PUA-like_dom"/>
</dbReference>
<dbReference type="Gene3D" id="3.40.50.300">
    <property type="entry name" value="P-loop containing nucleotide triphosphate hydrolases"/>
    <property type="match status" value="1"/>
</dbReference>
<dbReference type="EC" id="2.7.1.25" evidence="4"/>
<dbReference type="EMBL" id="JACHMF010000001">
    <property type="protein sequence ID" value="MBB4695226.1"/>
    <property type="molecule type" value="Genomic_DNA"/>
</dbReference>
<keyword evidence="5 10" id="KW-0808">Transferase</keyword>
<dbReference type="InterPro" id="IPR027417">
    <property type="entry name" value="P-loop_NTPase"/>
</dbReference>
<evidence type="ECO:0000313" key="10">
    <source>
        <dbReference type="EMBL" id="MBB4695226.1"/>
    </source>
</evidence>
<dbReference type="GO" id="GO:0019379">
    <property type="term" value="P:sulfate assimilation, phosphoadenylyl sulfate reduction by phosphoadenylyl-sulfate reductase (thioredoxin)"/>
    <property type="evidence" value="ECO:0007669"/>
    <property type="project" value="TreeGrafter"/>
</dbReference>
<gene>
    <name evidence="10" type="ORF">BKA14_005374</name>
</gene>
<evidence type="ECO:0000256" key="5">
    <source>
        <dbReference type="ARBA" id="ARBA00022679"/>
    </source>
</evidence>
<comment type="pathway">
    <text evidence="3">Sulfur metabolism; hydrogen sulfide biosynthesis; sulfite from sulfate: step 2/3.</text>
</comment>
<name>A0A7W7CYB2_9ACTN</name>
<evidence type="ECO:0000256" key="2">
    <source>
        <dbReference type="ARBA" id="ARBA00002632"/>
    </source>
</evidence>
<dbReference type="GO" id="GO:0005737">
    <property type="term" value="C:cytoplasm"/>
    <property type="evidence" value="ECO:0007669"/>
    <property type="project" value="TreeGrafter"/>
</dbReference>
<keyword evidence="7" id="KW-0067">ATP-binding</keyword>
<evidence type="ECO:0000259" key="9">
    <source>
        <dbReference type="Pfam" id="PF14306"/>
    </source>
</evidence>
<dbReference type="InterPro" id="IPR059117">
    <property type="entry name" value="APS_kinase_dom"/>
</dbReference>
<dbReference type="Gene3D" id="3.40.50.620">
    <property type="entry name" value="HUPs"/>
    <property type="match status" value="1"/>
</dbReference>
<comment type="catalytic activity">
    <reaction evidence="1">
        <text>adenosine 5'-phosphosulfate + ATP = 3'-phosphoadenylyl sulfate + ADP + H(+)</text>
        <dbReference type="Rhea" id="RHEA:24152"/>
        <dbReference type="ChEBI" id="CHEBI:15378"/>
        <dbReference type="ChEBI" id="CHEBI:30616"/>
        <dbReference type="ChEBI" id="CHEBI:58243"/>
        <dbReference type="ChEBI" id="CHEBI:58339"/>
        <dbReference type="ChEBI" id="CHEBI:456216"/>
        <dbReference type="EC" id="2.7.1.25"/>
    </reaction>
</comment>
<evidence type="ECO:0000256" key="1">
    <source>
        <dbReference type="ARBA" id="ARBA00001823"/>
    </source>
</evidence>
<dbReference type="NCBIfam" id="TIGR00455">
    <property type="entry name" value="apsK"/>
    <property type="match status" value="1"/>
</dbReference>
<keyword evidence="6" id="KW-0547">Nucleotide-binding</keyword>
<keyword evidence="11" id="KW-1185">Reference proteome</keyword>
<protein>
    <recommendedName>
        <fullName evidence="4">adenylyl-sulfate kinase</fullName>
        <ecNumber evidence="4">2.7.1.25</ecNumber>
    </recommendedName>
</protein>
<dbReference type="SUPFAM" id="SSF52374">
    <property type="entry name" value="Nucleotidylyl transferase"/>
    <property type="match status" value="1"/>
</dbReference>
<dbReference type="GO" id="GO:0010134">
    <property type="term" value="P:sulfate assimilation via adenylyl sulfate reduction"/>
    <property type="evidence" value="ECO:0007669"/>
    <property type="project" value="TreeGrafter"/>
</dbReference>
<keyword evidence="10" id="KW-0548">Nucleotidyltransferase</keyword>
<dbReference type="AlphaFoldDB" id="A0A7W7CYB2"/>
<dbReference type="RefSeq" id="WP_184953609.1">
    <property type="nucleotide sequence ID" value="NZ_BOMC01000075.1"/>
</dbReference>
<comment type="function">
    <text evidence="2">Catalyzes the synthesis of activated sulfate.</text>
</comment>
<dbReference type="PANTHER" id="PTHR42700:SF1">
    <property type="entry name" value="SULFATE ADENYLYLTRANSFERASE"/>
    <property type="match status" value="1"/>
</dbReference>
<dbReference type="InterPro" id="IPR014729">
    <property type="entry name" value="Rossmann-like_a/b/a_fold"/>
</dbReference>
<feature type="domain" description="APS kinase" evidence="8">
    <location>
        <begin position="325"/>
        <end position="478"/>
    </location>
</feature>
<organism evidence="10 11">
    <name type="scientific">Paractinoplanes abujensis</name>
    <dbReference type="NCBI Taxonomy" id="882441"/>
    <lineage>
        <taxon>Bacteria</taxon>
        <taxon>Bacillati</taxon>
        <taxon>Actinomycetota</taxon>
        <taxon>Actinomycetes</taxon>
        <taxon>Micromonosporales</taxon>
        <taxon>Micromonosporaceae</taxon>
        <taxon>Paractinoplanes</taxon>
    </lineage>
</organism>
<reference evidence="10 11" key="1">
    <citation type="submission" date="2020-08" db="EMBL/GenBank/DDBJ databases">
        <title>Sequencing the genomes of 1000 actinobacteria strains.</title>
        <authorList>
            <person name="Klenk H.-P."/>
        </authorList>
    </citation>
    <scope>NUCLEOTIDE SEQUENCE [LARGE SCALE GENOMIC DNA]</scope>
    <source>
        <strain evidence="10 11">DSM 45518</strain>
    </source>
</reference>
<feature type="domain" description="ATP-sulfurylase PUA-like" evidence="9">
    <location>
        <begin position="15"/>
        <end position="113"/>
    </location>
</feature>
<dbReference type="GO" id="GO:0004020">
    <property type="term" value="F:adenylylsulfate kinase activity"/>
    <property type="evidence" value="ECO:0007669"/>
    <property type="project" value="UniProtKB-EC"/>
</dbReference>
<dbReference type="PANTHER" id="PTHR42700">
    <property type="entry name" value="SULFATE ADENYLYLTRANSFERASE"/>
    <property type="match status" value="1"/>
</dbReference>
<evidence type="ECO:0000256" key="6">
    <source>
        <dbReference type="ARBA" id="ARBA00022741"/>
    </source>
</evidence>
<evidence type="ECO:0000256" key="3">
    <source>
        <dbReference type="ARBA" id="ARBA00004806"/>
    </source>
</evidence>
<evidence type="ECO:0000313" key="11">
    <source>
        <dbReference type="Proteomes" id="UP000542742"/>
    </source>
</evidence>
<dbReference type="GO" id="GO:0004781">
    <property type="term" value="F:sulfate adenylyltransferase (ATP) activity"/>
    <property type="evidence" value="ECO:0007669"/>
    <property type="project" value="InterPro"/>
</dbReference>
<dbReference type="InterPro" id="IPR050512">
    <property type="entry name" value="Sulf_AdTrans/APS_kinase"/>
</dbReference>
<dbReference type="FunFam" id="3.40.50.300:FF:000802">
    <property type="entry name" value="Sulfate adenylyltransferase"/>
    <property type="match status" value="1"/>
</dbReference>
<sequence>MNGSVLPEDVLRDAPSYTPQPHELADLELLLSGAYAPLTGFLGRADLTALRRRGRLADGTPWPVAVTVEIPAELAERLAVDDPLRRKIILTDPEGAPVAALDVNDLWSTSERRFAAGGVVRRMGDGGHGPFQRLKRTPEEVRALLPPGRVLGVIADRPLHRPQLAQIAHAARTLGAHLLIMIPVSGAGPDGLPPEALVRAVFAARDRMPPATIVAVPLLTRGDEMRDALLRARVLGSYGVTHVLSTGEMLSGAGLRVLVPRELAYDNRDGQWRWRDDIPLRNRRLAMTPAEIDDLLDRGFPLPEWHTPPAVAKELVRARPPRRHRGLVVFFTGFSGSGKSTIARGLADSLRESGERTITLLDGDVVRRELSAGLGFSKADRDANVRRIGWVAAEVGRHRGMAVACPIAPYENARAAVRAMAVEAGAGFVLVHVNTPLEVCEQRDRKGLYARARAGQLRGMTGIDDPYEEPADAELSIDTTTITVPEAIELVVAYLVDNGWVEPKLQ</sequence>
<evidence type="ECO:0000256" key="7">
    <source>
        <dbReference type="ARBA" id="ARBA00022840"/>
    </source>
</evidence>
<comment type="caution">
    <text evidence="10">The sequence shown here is derived from an EMBL/GenBank/DDBJ whole genome shotgun (WGS) entry which is preliminary data.</text>
</comment>
<dbReference type="InterPro" id="IPR002891">
    <property type="entry name" value="APS"/>
</dbReference>